<dbReference type="Gene3D" id="1.10.10.10">
    <property type="entry name" value="Winged helix-like DNA-binding domain superfamily/Winged helix DNA-binding domain"/>
    <property type="match status" value="1"/>
</dbReference>
<dbReference type="Pfam" id="PF00126">
    <property type="entry name" value="HTH_1"/>
    <property type="match status" value="1"/>
</dbReference>
<dbReference type="PANTHER" id="PTHR30118:SF15">
    <property type="entry name" value="TRANSCRIPTIONAL REGULATORY PROTEIN"/>
    <property type="match status" value="1"/>
</dbReference>
<protein>
    <submittedName>
        <fullName evidence="6">LysR family transcriptional regulator</fullName>
    </submittedName>
</protein>
<dbReference type="SUPFAM" id="SSF53850">
    <property type="entry name" value="Periplasmic binding protein-like II"/>
    <property type="match status" value="1"/>
</dbReference>
<dbReference type="InterPro" id="IPR036390">
    <property type="entry name" value="WH_DNA-bd_sf"/>
</dbReference>
<evidence type="ECO:0000256" key="3">
    <source>
        <dbReference type="ARBA" id="ARBA00023125"/>
    </source>
</evidence>
<dbReference type="AlphaFoldDB" id="A0A4Y4CW54"/>
<keyword evidence="2" id="KW-0805">Transcription regulation</keyword>
<evidence type="ECO:0000313" key="7">
    <source>
        <dbReference type="Proteomes" id="UP000318422"/>
    </source>
</evidence>
<dbReference type="EMBL" id="BJNV01000025">
    <property type="protein sequence ID" value="GEC95694.1"/>
    <property type="molecule type" value="Genomic_DNA"/>
</dbReference>
<feature type="domain" description="HTH lysR-type" evidence="5">
    <location>
        <begin position="11"/>
        <end position="70"/>
    </location>
</feature>
<keyword evidence="7" id="KW-1185">Reference proteome</keyword>
<dbReference type="PROSITE" id="PS50931">
    <property type="entry name" value="HTH_LYSR"/>
    <property type="match status" value="1"/>
</dbReference>
<dbReference type="Gene3D" id="3.40.190.10">
    <property type="entry name" value="Periplasmic binding protein-like II"/>
    <property type="match status" value="2"/>
</dbReference>
<organism evidence="6 7">
    <name type="scientific">Zoogloea ramigera</name>
    <dbReference type="NCBI Taxonomy" id="350"/>
    <lineage>
        <taxon>Bacteria</taxon>
        <taxon>Pseudomonadati</taxon>
        <taxon>Pseudomonadota</taxon>
        <taxon>Betaproteobacteria</taxon>
        <taxon>Rhodocyclales</taxon>
        <taxon>Zoogloeaceae</taxon>
        <taxon>Zoogloea</taxon>
    </lineage>
</organism>
<comment type="caution">
    <text evidence="6">The sequence shown here is derived from an EMBL/GenBank/DDBJ whole genome shotgun (WGS) entry which is preliminary data.</text>
</comment>
<dbReference type="InterPro" id="IPR036388">
    <property type="entry name" value="WH-like_DNA-bd_sf"/>
</dbReference>
<keyword evidence="3" id="KW-0238">DNA-binding</keyword>
<sequence length="307" mass="33780">MDIHPTDLRRIDLNLLVSLDALLAECNVTRAAERLHLSQPALSAQLGKLRHIFGDPLLLPAETGRGMTPTARALALGAPLRSALKDLEAVVCHQPSFDPFTDVRTFQIAANDNAMTVIGLPLIETLAAHAGPGVRIAFRTPEVALIANQMERGEVDLLIATERLVPDNMKTRPLIDGRFVMAQRKGHPRGTGPLDLDAYCTLQHVLVAEIGGRLSGYVDEALDKLGRRRNVVLSVEKFMLVPEILRNSDYVCTLPATLMTRFAGALDMFELPYDDKGFRLGMAWHPRNHADPAVSWLRDLVVRLVPG</sequence>
<comment type="similarity">
    <text evidence="1">Belongs to the LysR transcriptional regulatory family.</text>
</comment>
<name>A0A4Y4CW54_ZOORA</name>
<keyword evidence="4" id="KW-0804">Transcription</keyword>
<evidence type="ECO:0000313" key="6">
    <source>
        <dbReference type="EMBL" id="GEC95694.1"/>
    </source>
</evidence>
<dbReference type="PRINTS" id="PR00039">
    <property type="entry name" value="HTHLYSR"/>
</dbReference>
<dbReference type="PANTHER" id="PTHR30118">
    <property type="entry name" value="HTH-TYPE TRANSCRIPTIONAL REGULATOR LEUO-RELATED"/>
    <property type="match status" value="1"/>
</dbReference>
<evidence type="ECO:0000256" key="1">
    <source>
        <dbReference type="ARBA" id="ARBA00009437"/>
    </source>
</evidence>
<evidence type="ECO:0000259" key="5">
    <source>
        <dbReference type="PROSITE" id="PS50931"/>
    </source>
</evidence>
<gene>
    <name evidence="6" type="ORF">ZRA01_17670</name>
</gene>
<dbReference type="Pfam" id="PF03466">
    <property type="entry name" value="LysR_substrate"/>
    <property type="match status" value="1"/>
</dbReference>
<reference evidence="6 7" key="1">
    <citation type="submission" date="2019-06" db="EMBL/GenBank/DDBJ databases">
        <title>Whole genome shotgun sequence of Zoogloea ramigera NBRC 15342.</title>
        <authorList>
            <person name="Hosoyama A."/>
            <person name="Uohara A."/>
            <person name="Ohji S."/>
            <person name="Ichikawa N."/>
        </authorList>
    </citation>
    <scope>NUCLEOTIDE SEQUENCE [LARGE SCALE GENOMIC DNA]</scope>
    <source>
        <strain evidence="6 7">NBRC 15342</strain>
    </source>
</reference>
<evidence type="ECO:0000256" key="2">
    <source>
        <dbReference type="ARBA" id="ARBA00023015"/>
    </source>
</evidence>
<dbReference type="InterPro" id="IPR050389">
    <property type="entry name" value="LysR-type_TF"/>
</dbReference>
<dbReference type="InterPro" id="IPR005119">
    <property type="entry name" value="LysR_subst-bd"/>
</dbReference>
<dbReference type="OrthoDB" id="8557381at2"/>
<dbReference type="SUPFAM" id="SSF46785">
    <property type="entry name" value="Winged helix' DNA-binding domain"/>
    <property type="match status" value="1"/>
</dbReference>
<dbReference type="RefSeq" id="WP_141351378.1">
    <property type="nucleotide sequence ID" value="NZ_BJNV01000025.1"/>
</dbReference>
<evidence type="ECO:0000256" key="4">
    <source>
        <dbReference type="ARBA" id="ARBA00023163"/>
    </source>
</evidence>
<dbReference type="GO" id="GO:0003700">
    <property type="term" value="F:DNA-binding transcription factor activity"/>
    <property type="evidence" value="ECO:0007669"/>
    <property type="project" value="InterPro"/>
</dbReference>
<proteinExistence type="inferred from homology"/>
<accession>A0A4Y4CW54</accession>
<dbReference type="InterPro" id="IPR000847">
    <property type="entry name" value="LysR_HTH_N"/>
</dbReference>
<dbReference type="GO" id="GO:0003677">
    <property type="term" value="F:DNA binding"/>
    <property type="evidence" value="ECO:0007669"/>
    <property type="project" value="UniProtKB-KW"/>
</dbReference>
<dbReference type="Proteomes" id="UP000318422">
    <property type="component" value="Unassembled WGS sequence"/>
</dbReference>